<keyword evidence="4" id="KW-1185">Reference proteome</keyword>
<gene>
    <name evidence="3" type="ORF">G4D63_16100</name>
</gene>
<dbReference type="InterPro" id="IPR005105">
    <property type="entry name" value="GlnD_Uridyltrans_N"/>
</dbReference>
<dbReference type="Pfam" id="PF10335">
    <property type="entry name" value="DUF294_C"/>
    <property type="match status" value="1"/>
</dbReference>
<evidence type="ECO:0000313" key="3">
    <source>
        <dbReference type="EMBL" id="NEY73256.1"/>
    </source>
</evidence>
<dbReference type="Pfam" id="PF03445">
    <property type="entry name" value="DUF294"/>
    <property type="match status" value="1"/>
</dbReference>
<dbReference type="InterPro" id="IPR018821">
    <property type="entry name" value="DUF294_put_nucleoTrafse_sb-bd"/>
</dbReference>
<comment type="caution">
    <text evidence="3">The sequence shown here is derived from an EMBL/GenBank/DDBJ whole genome shotgun (WGS) entry which is preliminary data.</text>
</comment>
<dbReference type="AlphaFoldDB" id="A0A6M0QA55"/>
<sequence length="325" mass="38012">MTANNEVYKAIKEWKEQHIYTFHSSEQLNTFHDSIMIAFFQECFKEYKEEHGESPCEFSWFVLGSAGRFEQGYVSDQDHGIVFEADTLEATNYFLTFGEKLSNGLVQLGYPYCDGKVMSSNPIWCKSFSGWADQINQWTLEESLDSIRYLQIFYDARVLVGKKKMINAFKKRILDQNLEHPRLLQRFLDNIRHIKKSVGVFGQLYVQQTGPYAGSIDLKHAAFLPYVNAIRLLAIKEGIYESSTLSRFDCLRKLDTYNRELKPYQDRFKTLLEFRIASYKKDDSYSESHYLSIKTLTQSEKKLIKQILKDGVRLHHFVQNCIEKG</sequence>
<organism evidence="3 4">
    <name type="scientific">Bacillus mesophilus</name>
    <dbReference type="NCBI Taxonomy" id="1808955"/>
    <lineage>
        <taxon>Bacteria</taxon>
        <taxon>Bacillati</taxon>
        <taxon>Bacillota</taxon>
        <taxon>Bacilli</taxon>
        <taxon>Bacillales</taxon>
        <taxon>Bacillaceae</taxon>
        <taxon>Bacillus</taxon>
    </lineage>
</organism>
<evidence type="ECO:0000259" key="1">
    <source>
        <dbReference type="Pfam" id="PF03445"/>
    </source>
</evidence>
<protein>
    <recommendedName>
        <fullName evidence="5">CBS domain-containing protein</fullName>
    </recommendedName>
</protein>
<feature type="domain" description="DUF294" evidence="2">
    <location>
        <begin position="181"/>
        <end position="319"/>
    </location>
</feature>
<accession>A0A6M0QA55</accession>
<dbReference type="Proteomes" id="UP000481043">
    <property type="component" value="Unassembled WGS sequence"/>
</dbReference>
<dbReference type="CDD" id="cd05401">
    <property type="entry name" value="NT_GlnE_GlnD_like"/>
    <property type="match status" value="1"/>
</dbReference>
<evidence type="ECO:0000313" key="4">
    <source>
        <dbReference type="Proteomes" id="UP000481043"/>
    </source>
</evidence>
<dbReference type="RefSeq" id="WP_163180730.1">
    <property type="nucleotide sequence ID" value="NZ_JAAIWM010000006.1"/>
</dbReference>
<name>A0A6M0QA55_9BACI</name>
<proteinExistence type="predicted"/>
<reference evidence="3 4" key="1">
    <citation type="submission" date="2020-02" db="EMBL/GenBank/DDBJ databases">
        <title>Bacillus aquiflavi sp. nov., isolated from yellow water of strong flavor Chinese baijiu in Yibin region of China.</title>
        <authorList>
            <person name="Xie J."/>
        </authorList>
    </citation>
    <scope>NUCLEOTIDE SEQUENCE [LARGE SCALE GENOMIC DNA]</scope>
    <source>
        <strain evidence="3 4">SA4</strain>
    </source>
</reference>
<feature type="domain" description="Protein-PII uridylyltransferase N-terminal" evidence="1">
    <location>
        <begin position="16"/>
        <end position="142"/>
    </location>
</feature>
<evidence type="ECO:0008006" key="5">
    <source>
        <dbReference type="Google" id="ProtNLM"/>
    </source>
</evidence>
<evidence type="ECO:0000259" key="2">
    <source>
        <dbReference type="Pfam" id="PF10335"/>
    </source>
</evidence>
<dbReference type="GO" id="GO:0008773">
    <property type="term" value="F:[protein-PII] uridylyltransferase activity"/>
    <property type="evidence" value="ECO:0007669"/>
    <property type="project" value="InterPro"/>
</dbReference>
<dbReference type="EMBL" id="JAAIWM010000006">
    <property type="protein sequence ID" value="NEY73256.1"/>
    <property type="molecule type" value="Genomic_DNA"/>
</dbReference>